<dbReference type="GO" id="GO:0006006">
    <property type="term" value="P:glucose metabolic process"/>
    <property type="evidence" value="ECO:0007669"/>
    <property type="project" value="UniProtKB-KW"/>
</dbReference>
<evidence type="ECO:0000259" key="8">
    <source>
        <dbReference type="Pfam" id="PF02781"/>
    </source>
</evidence>
<protein>
    <recommendedName>
        <fullName evidence="6">Glucose-6-phosphate 1-dehydrogenase</fullName>
        <shortName evidence="6">G6PD</shortName>
        <ecNumber evidence="6">1.1.1.49</ecNumber>
    </recommendedName>
</protein>
<dbReference type="InterPro" id="IPR022674">
    <property type="entry name" value="G6P_DH_NAD-bd"/>
</dbReference>
<dbReference type="RefSeq" id="WP_089745577.1">
    <property type="nucleotide sequence ID" value="NZ_FOGF01000002.1"/>
</dbReference>
<dbReference type="NCBIfam" id="TIGR00871">
    <property type="entry name" value="zwf"/>
    <property type="match status" value="1"/>
</dbReference>
<reference evidence="9 10" key="1">
    <citation type="submission" date="2016-10" db="EMBL/GenBank/DDBJ databases">
        <authorList>
            <person name="de Groot N.N."/>
        </authorList>
    </citation>
    <scope>NUCLEOTIDE SEQUENCE [LARGE SCALE GENOMIC DNA]</scope>
    <source>
        <strain evidence="9 10">DSM 15827</strain>
    </source>
</reference>
<comment type="similarity">
    <text evidence="6">Belongs to the glucose-6-phosphate dehydrogenase family.</text>
</comment>
<evidence type="ECO:0000256" key="6">
    <source>
        <dbReference type="HAMAP-Rule" id="MF_00966"/>
    </source>
</evidence>
<feature type="binding site" evidence="6">
    <location>
        <position position="216"/>
    </location>
    <ligand>
        <name>substrate</name>
    </ligand>
</feature>
<evidence type="ECO:0000256" key="4">
    <source>
        <dbReference type="ARBA" id="ARBA00023002"/>
    </source>
</evidence>
<proteinExistence type="inferred from homology"/>
<evidence type="ECO:0000256" key="3">
    <source>
        <dbReference type="ARBA" id="ARBA00022857"/>
    </source>
</evidence>
<dbReference type="Gene3D" id="3.40.50.720">
    <property type="entry name" value="NAD(P)-binding Rossmann-like Domain"/>
    <property type="match status" value="1"/>
</dbReference>
<keyword evidence="2 6" id="KW-0313">Glucose metabolism</keyword>
<dbReference type="PIRSF" id="PIRSF000110">
    <property type="entry name" value="G6PD"/>
    <property type="match status" value="1"/>
</dbReference>
<comment type="caution">
    <text evidence="6">Lacks conserved residue(s) required for the propagation of feature annotation.</text>
</comment>
<dbReference type="AlphaFoldDB" id="A0A1H9H703"/>
<feature type="binding site" evidence="6">
    <location>
        <position position="182"/>
    </location>
    <ligand>
        <name>substrate</name>
    </ligand>
</feature>
<dbReference type="SUPFAM" id="SSF55347">
    <property type="entry name" value="Glyceraldehyde-3-phosphate dehydrogenase-like, C-terminal domain"/>
    <property type="match status" value="1"/>
</dbReference>
<dbReference type="PANTHER" id="PTHR23429:SF0">
    <property type="entry name" value="GLUCOSE-6-PHOSPHATE 1-DEHYDROGENASE"/>
    <property type="match status" value="1"/>
</dbReference>
<evidence type="ECO:0000313" key="9">
    <source>
        <dbReference type="EMBL" id="SEQ58141.1"/>
    </source>
</evidence>
<evidence type="ECO:0000256" key="5">
    <source>
        <dbReference type="ARBA" id="ARBA00023277"/>
    </source>
</evidence>
<feature type="binding site" evidence="6">
    <location>
        <position position="340"/>
    </location>
    <ligand>
        <name>substrate</name>
    </ligand>
</feature>
<dbReference type="EC" id="1.1.1.49" evidence="6"/>
<dbReference type="PRINTS" id="PR00079">
    <property type="entry name" value="G6PDHDRGNASE"/>
</dbReference>
<organism evidence="9 10">
    <name type="scientific">Granulicatella balaenopterae</name>
    <dbReference type="NCBI Taxonomy" id="137733"/>
    <lineage>
        <taxon>Bacteria</taxon>
        <taxon>Bacillati</taxon>
        <taxon>Bacillota</taxon>
        <taxon>Bacilli</taxon>
        <taxon>Lactobacillales</taxon>
        <taxon>Carnobacteriaceae</taxon>
        <taxon>Granulicatella</taxon>
    </lineage>
</organism>
<dbReference type="GO" id="GO:0050661">
    <property type="term" value="F:NADP binding"/>
    <property type="evidence" value="ECO:0007669"/>
    <property type="project" value="UniProtKB-UniRule"/>
</dbReference>
<dbReference type="InterPro" id="IPR022675">
    <property type="entry name" value="G6P_DH_C"/>
</dbReference>
<dbReference type="Pfam" id="PF02781">
    <property type="entry name" value="G6PD_C"/>
    <property type="match status" value="1"/>
</dbReference>
<dbReference type="OrthoDB" id="9802739at2"/>
<comment type="function">
    <text evidence="6">Catalyzes the oxidation of glucose 6-phosphate to 6-phosphogluconolactone.</text>
</comment>
<evidence type="ECO:0000259" key="7">
    <source>
        <dbReference type="Pfam" id="PF00479"/>
    </source>
</evidence>
<feature type="active site" description="Proton acceptor" evidence="6">
    <location>
        <position position="240"/>
    </location>
</feature>
<dbReference type="Gene3D" id="3.30.360.10">
    <property type="entry name" value="Dihydrodipicolinate Reductase, domain 2"/>
    <property type="match status" value="1"/>
</dbReference>
<feature type="domain" description="Glucose-6-phosphate dehydrogenase NAD-binding" evidence="7">
    <location>
        <begin position="10"/>
        <end position="186"/>
    </location>
</feature>
<feature type="binding site" evidence="6">
    <location>
        <position position="235"/>
    </location>
    <ligand>
        <name>substrate</name>
    </ligand>
</feature>
<dbReference type="HAMAP" id="MF_00966">
    <property type="entry name" value="G6PD"/>
    <property type="match status" value="1"/>
</dbReference>
<dbReference type="GO" id="GO:0009051">
    <property type="term" value="P:pentose-phosphate shunt, oxidative branch"/>
    <property type="evidence" value="ECO:0007669"/>
    <property type="project" value="TreeGrafter"/>
</dbReference>
<dbReference type="InterPro" id="IPR036291">
    <property type="entry name" value="NAD(P)-bd_dom_sf"/>
</dbReference>
<sequence length="470" mass="53770">MKKHPVLITLFGATGDLASRKLYPALFKLYQKGFLAEDFAVIGTARRPWTDEYFHSVVESSVSSLATSSNEAKQFASHFYYLSHNVNDTNHYIKLKELSKELDNRYQLQGNRIFYLAVAPQFFGVIAKHLKDQDVLSKVGYNHLIIEKPFGHDYQSAEELNTALRTAFKEEQIYRIDHYLGKPMIQQLALMRKDNTALENILTGEYIKNIQITLAEEVSVEERGGYYETSGALRDMLQNHILQVLALITMDTPLDGNIRKAKINVLNQLPNYTNEEITEYFVRGQYGEDSAHTKPAYRANEHVANESTVETFVAGKISLQSNRWKNTPIYVRTGKSMAHKHTSIVIQFKELPGSEIPRSINFMIAPDERVQLDSSEATSTLYRAILNKYFNQKELQTAPEAYEKLILDCMNHESNSFSAWEEVAASWKFVDLIRDAWNKETPSFPNYQSGTMGPIASDKLLEKDGHQWII</sequence>
<evidence type="ECO:0000256" key="1">
    <source>
        <dbReference type="ARBA" id="ARBA00004937"/>
    </source>
</evidence>
<feature type="binding site" evidence="6">
    <location>
        <position position="148"/>
    </location>
    <ligand>
        <name>NADP(+)</name>
        <dbReference type="ChEBI" id="CHEBI:58349"/>
    </ligand>
</feature>
<feature type="binding site" evidence="6">
    <location>
        <position position="178"/>
    </location>
    <ligand>
        <name>substrate</name>
    </ligand>
</feature>
<dbReference type="InterPro" id="IPR001282">
    <property type="entry name" value="G6P_DH"/>
</dbReference>
<dbReference type="UniPathway" id="UPA00115">
    <property type="reaction ID" value="UER00408"/>
</dbReference>
<dbReference type="Pfam" id="PF00479">
    <property type="entry name" value="G6PD_N"/>
    <property type="match status" value="1"/>
</dbReference>
<dbReference type="SUPFAM" id="SSF51735">
    <property type="entry name" value="NAD(P)-binding Rossmann-fold domains"/>
    <property type="match status" value="1"/>
</dbReference>
<feature type="domain" description="Glucose-6-phosphate dehydrogenase C-terminal" evidence="8">
    <location>
        <begin position="190"/>
        <end position="468"/>
    </location>
</feature>
<evidence type="ECO:0000313" key="10">
    <source>
        <dbReference type="Proteomes" id="UP000198556"/>
    </source>
</evidence>
<accession>A0A1H9H703</accession>
<comment type="pathway">
    <text evidence="1 6">Carbohydrate degradation; pentose phosphate pathway; D-ribulose 5-phosphate from D-glucose 6-phosphate (oxidative stage): step 1/3.</text>
</comment>
<dbReference type="Proteomes" id="UP000198556">
    <property type="component" value="Unassembled WGS sequence"/>
</dbReference>
<feature type="binding site" evidence="6">
    <location>
        <position position="46"/>
    </location>
    <ligand>
        <name>NADP(+)</name>
        <dbReference type="ChEBI" id="CHEBI:58349"/>
    </ligand>
</feature>
<keyword evidence="5 6" id="KW-0119">Carbohydrate metabolism</keyword>
<evidence type="ECO:0000256" key="2">
    <source>
        <dbReference type="ARBA" id="ARBA00022526"/>
    </source>
</evidence>
<dbReference type="STRING" id="137733.SAMN05421767_10214"/>
<name>A0A1H9H703_9LACT</name>
<gene>
    <name evidence="6" type="primary">zwf</name>
    <name evidence="9" type="ORF">SAMN05421767_10214</name>
</gene>
<feature type="binding site" evidence="6">
    <location>
        <position position="335"/>
    </location>
    <ligand>
        <name>substrate</name>
    </ligand>
</feature>
<dbReference type="GO" id="GO:0004345">
    <property type="term" value="F:glucose-6-phosphate dehydrogenase activity"/>
    <property type="evidence" value="ECO:0007669"/>
    <property type="project" value="UniProtKB-UniRule"/>
</dbReference>
<keyword evidence="3 6" id="KW-0521">NADP</keyword>
<comment type="catalytic activity">
    <reaction evidence="6">
        <text>D-glucose 6-phosphate + NADP(+) = 6-phospho-D-glucono-1,5-lactone + NADPH + H(+)</text>
        <dbReference type="Rhea" id="RHEA:15841"/>
        <dbReference type="ChEBI" id="CHEBI:15378"/>
        <dbReference type="ChEBI" id="CHEBI:57783"/>
        <dbReference type="ChEBI" id="CHEBI:57955"/>
        <dbReference type="ChEBI" id="CHEBI:58349"/>
        <dbReference type="ChEBI" id="CHEBI:61548"/>
        <dbReference type="EC" id="1.1.1.49"/>
    </reaction>
</comment>
<dbReference type="PANTHER" id="PTHR23429">
    <property type="entry name" value="GLUCOSE-6-PHOSPHATE 1-DEHYDROGENASE G6PD"/>
    <property type="match status" value="1"/>
</dbReference>
<dbReference type="EMBL" id="FOGF01000002">
    <property type="protein sequence ID" value="SEQ58141.1"/>
    <property type="molecule type" value="Genomic_DNA"/>
</dbReference>
<dbReference type="GO" id="GO:0005829">
    <property type="term" value="C:cytosol"/>
    <property type="evidence" value="ECO:0007669"/>
    <property type="project" value="TreeGrafter"/>
</dbReference>
<keyword evidence="10" id="KW-1185">Reference proteome</keyword>
<keyword evidence="4 6" id="KW-0560">Oxidoreductase</keyword>